<evidence type="ECO:0000313" key="3">
    <source>
        <dbReference type="EMBL" id="RKP40299.1"/>
    </source>
</evidence>
<organism evidence="3 4">
    <name type="scientific">Dimargaris cristalligena</name>
    <dbReference type="NCBI Taxonomy" id="215637"/>
    <lineage>
        <taxon>Eukaryota</taxon>
        <taxon>Fungi</taxon>
        <taxon>Fungi incertae sedis</taxon>
        <taxon>Zoopagomycota</taxon>
        <taxon>Kickxellomycotina</taxon>
        <taxon>Dimargaritomycetes</taxon>
        <taxon>Dimargaritales</taxon>
        <taxon>Dimargaritaceae</taxon>
        <taxon>Dimargaris</taxon>
    </lineage>
</organism>
<feature type="non-terminal residue" evidence="3">
    <location>
        <position position="186"/>
    </location>
</feature>
<reference evidence="4" key="1">
    <citation type="journal article" date="2018" name="Nat. Microbiol.">
        <title>Leveraging single-cell genomics to expand the fungal tree of life.</title>
        <authorList>
            <person name="Ahrendt S.R."/>
            <person name="Quandt C.A."/>
            <person name="Ciobanu D."/>
            <person name="Clum A."/>
            <person name="Salamov A."/>
            <person name="Andreopoulos B."/>
            <person name="Cheng J.F."/>
            <person name="Woyke T."/>
            <person name="Pelin A."/>
            <person name="Henrissat B."/>
            <person name="Reynolds N.K."/>
            <person name="Benny G.L."/>
            <person name="Smith M.E."/>
            <person name="James T.Y."/>
            <person name="Grigoriev I.V."/>
        </authorList>
    </citation>
    <scope>NUCLEOTIDE SEQUENCE [LARGE SCALE GENOMIC DNA]</scope>
    <source>
        <strain evidence="4">RSA 468</strain>
    </source>
</reference>
<dbReference type="PANTHER" id="PTHR46517:SF1">
    <property type="entry name" value="FRUCTOSE-2,6-BISPHOSPHATASE TIGAR"/>
    <property type="match status" value="1"/>
</dbReference>
<dbReference type="Gene3D" id="3.40.50.1240">
    <property type="entry name" value="Phosphoglycerate mutase-like"/>
    <property type="match status" value="1"/>
</dbReference>
<evidence type="ECO:0000313" key="4">
    <source>
        <dbReference type="Proteomes" id="UP000268162"/>
    </source>
</evidence>
<protein>
    <submittedName>
        <fullName evidence="3">Phosphoglycerate mutase</fullName>
    </submittedName>
</protein>
<dbReference type="SUPFAM" id="SSF53254">
    <property type="entry name" value="Phosphoglycerate mutase-like"/>
    <property type="match status" value="1"/>
</dbReference>
<proteinExistence type="predicted"/>
<evidence type="ECO:0000256" key="2">
    <source>
        <dbReference type="PIRSR" id="PIRSR613078-2"/>
    </source>
</evidence>
<name>A0A4V1J5U7_9FUNG</name>
<dbReference type="GO" id="GO:0005829">
    <property type="term" value="C:cytosol"/>
    <property type="evidence" value="ECO:0007669"/>
    <property type="project" value="TreeGrafter"/>
</dbReference>
<dbReference type="Pfam" id="PF00300">
    <property type="entry name" value="His_Phos_1"/>
    <property type="match status" value="1"/>
</dbReference>
<dbReference type="PROSITE" id="PS00175">
    <property type="entry name" value="PG_MUTASE"/>
    <property type="match status" value="1"/>
</dbReference>
<dbReference type="Proteomes" id="UP000268162">
    <property type="component" value="Unassembled WGS sequence"/>
</dbReference>
<dbReference type="EMBL" id="ML002215">
    <property type="protein sequence ID" value="RKP40299.1"/>
    <property type="molecule type" value="Genomic_DNA"/>
</dbReference>
<dbReference type="CDD" id="cd07067">
    <property type="entry name" value="HP_PGM_like"/>
    <property type="match status" value="1"/>
</dbReference>
<accession>A0A4V1J5U7</accession>
<dbReference type="STRING" id="215637.A0A4V1J5U7"/>
<dbReference type="AlphaFoldDB" id="A0A4V1J5U7"/>
<keyword evidence="1" id="KW-0378">Hydrolase</keyword>
<dbReference type="PANTHER" id="PTHR46517">
    <property type="entry name" value="FRUCTOSE-2,6-BISPHOSPHATASE TIGAR"/>
    <property type="match status" value="1"/>
</dbReference>
<keyword evidence="4" id="KW-1185">Reference proteome</keyword>
<dbReference type="GO" id="GO:0043456">
    <property type="term" value="P:regulation of pentose-phosphate shunt"/>
    <property type="evidence" value="ECO:0007669"/>
    <property type="project" value="TreeGrafter"/>
</dbReference>
<dbReference type="InterPro" id="IPR029033">
    <property type="entry name" value="His_PPase_superfam"/>
</dbReference>
<dbReference type="SMART" id="SM00855">
    <property type="entry name" value="PGAM"/>
    <property type="match status" value="1"/>
</dbReference>
<feature type="binding site" evidence="2">
    <location>
        <position position="56"/>
    </location>
    <ligand>
        <name>substrate</name>
    </ligand>
</feature>
<dbReference type="InterPro" id="IPR013078">
    <property type="entry name" value="His_Pase_superF_clade-1"/>
</dbReference>
<dbReference type="InterPro" id="IPR051695">
    <property type="entry name" value="Phosphoglycerate_Mutase"/>
</dbReference>
<dbReference type="PIRSF" id="PIRSF000709">
    <property type="entry name" value="6PFK_2-Ptase"/>
    <property type="match status" value="1"/>
</dbReference>
<gene>
    <name evidence="3" type="ORF">BJ085DRAFT_7002</name>
</gene>
<feature type="binding site" evidence="2">
    <location>
        <begin position="5"/>
        <end position="12"/>
    </location>
    <ligand>
        <name>substrate</name>
    </ligand>
</feature>
<sequence>LYLCRHGETDLNKLNVLQGSGVDAPLNDTGREQAQRLGNRFRSQPVDWLISSDLRRAKETAGAIQCHHPAVKFTTYPGLSEICWGIWEGRSCPKLDELIDKWNEGDFSACLEGGESPLHVENRIIEPFVSIIEQANGLDHVVIVVHGRLLRIILSSLIEGNLGWMGQYTHRNTCVNQIQVYRRCDL</sequence>
<evidence type="ECO:0000256" key="1">
    <source>
        <dbReference type="ARBA" id="ARBA00022801"/>
    </source>
</evidence>
<dbReference type="InterPro" id="IPR001345">
    <property type="entry name" value="PG/BPGM_mutase_AS"/>
</dbReference>
<feature type="non-terminal residue" evidence="3">
    <location>
        <position position="1"/>
    </location>
</feature>
<dbReference type="GO" id="GO:0045820">
    <property type="term" value="P:negative regulation of glycolytic process"/>
    <property type="evidence" value="ECO:0007669"/>
    <property type="project" value="TreeGrafter"/>
</dbReference>
<dbReference type="GO" id="GO:0004331">
    <property type="term" value="F:fructose-2,6-bisphosphate 2-phosphatase activity"/>
    <property type="evidence" value="ECO:0007669"/>
    <property type="project" value="TreeGrafter"/>
</dbReference>